<evidence type="ECO:0000256" key="8">
    <source>
        <dbReference type="PROSITE-ProRule" id="PRU00339"/>
    </source>
</evidence>
<dbReference type="AlphaFoldDB" id="A0A3F2RIG3"/>
<dbReference type="GO" id="GO:0006493">
    <property type="term" value="P:protein O-linked glycosylation"/>
    <property type="evidence" value="ECO:0007669"/>
    <property type="project" value="TreeGrafter"/>
</dbReference>
<keyword evidence="4" id="KW-0328">Glycosyltransferase</keyword>
<gene>
    <name evidence="11" type="ORF">BBP00_00007305</name>
</gene>
<evidence type="ECO:0000259" key="10">
    <source>
        <dbReference type="Pfam" id="PF13844"/>
    </source>
</evidence>
<reference evidence="11 12" key="1">
    <citation type="submission" date="2018-07" db="EMBL/GenBank/DDBJ databases">
        <title>Genome sequencing of oomycete isolates from Chile give support for New Zealand origin for Phytophthora kernoviae and make available the first Nothophytophthora sp. genome.</title>
        <authorList>
            <person name="Studholme D.J."/>
            <person name="Sanfuentes E."/>
            <person name="Panda P."/>
            <person name="Hill R."/>
            <person name="Sambles C."/>
            <person name="Grant M."/>
            <person name="Williams N.M."/>
            <person name="Mcdougal R.L."/>
        </authorList>
    </citation>
    <scope>NUCLEOTIDE SEQUENCE [LARGE SCALE GENOMIC DNA]</scope>
    <source>
        <strain evidence="11">Chile6</strain>
    </source>
</reference>
<evidence type="ECO:0000256" key="6">
    <source>
        <dbReference type="ARBA" id="ARBA00022737"/>
    </source>
</evidence>
<proteinExistence type="inferred from homology"/>
<keyword evidence="7 8" id="KW-0802">TPR repeat</keyword>
<dbReference type="InterPro" id="IPR029489">
    <property type="entry name" value="OGT/SEC/SPY_C"/>
</dbReference>
<dbReference type="Pfam" id="PF13432">
    <property type="entry name" value="TPR_16"/>
    <property type="match status" value="1"/>
</dbReference>
<dbReference type="Gene3D" id="1.25.40.10">
    <property type="entry name" value="Tetratricopeptide repeat domain"/>
    <property type="match status" value="3"/>
</dbReference>
<evidence type="ECO:0000259" key="9">
    <source>
        <dbReference type="Pfam" id="PF03959"/>
    </source>
</evidence>
<dbReference type="SUPFAM" id="SSF48452">
    <property type="entry name" value="TPR-like"/>
    <property type="match status" value="2"/>
</dbReference>
<feature type="domain" description="Serine hydrolase" evidence="9">
    <location>
        <begin position="3"/>
        <end position="204"/>
    </location>
</feature>
<dbReference type="SMART" id="SM00028">
    <property type="entry name" value="TPR"/>
    <property type="match status" value="4"/>
</dbReference>
<feature type="repeat" description="TPR" evidence="8">
    <location>
        <begin position="324"/>
        <end position="357"/>
    </location>
</feature>
<evidence type="ECO:0000313" key="11">
    <source>
        <dbReference type="EMBL" id="RLN57865.1"/>
    </source>
</evidence>
<dbReference type="OrthoDB" id="9991317at2759"/>
<dbReference type="SUPFAM" id="SSF53474">
    <property type="entry name" value="alpha/beta-Hydrolases"/>
    <property type="match status" value="1"/>
</dbReference>
<dbReference type="InterPro" id="IPR019734">
    <property type="entry name" value="TPR_rpt"/>
</dbReference>
<dbReference type="Pfam" id="PF03959">
    <property type="entry name" value="FSH1"/>
    <property type="match status" value="1"/>
</dbReference>
<keyword evidence="6" id="KW-0677">Repeat</keyword>
<comment type="pathway">
    <text evidence="1">Protein modification; protein glycosylation.</text>
</comment>
<dbReference type="EMBL" id="MBDO02000289">
    <property type="protein sequence ID" value="RLN57865.1"/>
    <property type="molecule type" value="Genomic_DNA"/>
</dbReference>
<dbReference type="PANTHER" id="PTHR44998:SF1">
    <property type="entry name" value="UDP-N-ACETYLGLUCOSAMINE--PEPTIDE N-ACETYLGLUCOSAMINYLTRANSFERASE 110 KDA SUBUNIT"/>
    <property type="match status" value="1"/>
</dbReference>
<accession>A0A3F2RIG3</accession>
<dbReference type="Proteomes" id="UP000277300">
    <property type="component" value="Unassembled WGS sequence"/>
</dbReference>
<keyword evidence="5" id="KW-0808">Transferase</keyword>
<evidence type="ECO:0000313" key="12">
    <source>
        <dbReference type="Proteomes" id="UP000277300"/>
    </source>
</evidence>
<evidence type="ECO:0000256" key="5">
    <source>
        <dbReference type="ARBA" id="ARBA00022679"/>
    </source>
</evidence>
<dbReference type="Pfam" id="PF13844">
    <property type="entry name" value="Glyco_transf_41"/>
    <property type="match status" value="1"/>
</dbReference>
<comment type="similarity">
    <text evidence="2">Belongs to the glycosyltransferase 41 family. O-GlcNAc transferase subfamily.</text>
</comment>
<feature type="repeat" description="TPR" evidence="8">
    <location>
        <begin position="358"/>
        <end position="391"/>
    </location>
</feature>
<name>A0A3F2RIG3_9STRA</name>
<dbReference type="InterPro" id="IPR011990">
    <property type="entry name" value="TPR-like_helical_dom_sf"/>
</dbReference>
<protein>
    <recommendedName>
        <fullName evidence="3">protein O-GlcNAc transferase</fullName>
        <ecNumber evidence="3">2.4.1.255</ecNumber>
    </recommendedName>
</protein>
<evidence type="ECO:0000256" key="1">
    <source>
        <dbReference type="ARBA" id="ARBA00004922"/>
    </source>
</evidence>
<evidence type="ECO:0000256" key="7">
    <source>
        <dbReference type="ARBA" id="ARBA00022803"/>
    </source>
</evidence>
<comment type="caution">
    <text evidence="11">The sequence shown here is derived from an EMBL/GenBank/DDBJ whole genome shotgun (WGS) entry which is preliminary data.</text>
</comment>
<dbReference type="GO" id="GO:0097363">
    <property type="term" value="F:protein O-acetylglucosaminyltransferase activity"/>
    <property type="evidence" value="ECO:0007669"/>
    <property type="project" value="UniProtKB-EC"/>
</dbReference>
<dbReference type="Gene3D" id="3.40.50.11380">
    <property type="match status" value="1"/>
</dbReference>
<dbReference type="InterPro" id="IPR005645">
    <property type="entry name" value="FSH-like_dom"/>
</dbReference>
<evidence type="ECO:0000256" key="2">
    <source>
        <dbReference type="ARBA" id="ARBA00005386"/>
    </source>
</evidence>
<dbReference type="PANTHER" id="PTHR44998">
    <property type="match status" value="1"/>
</dbReference>
<dbReference type="Pfam" id="PF13374">
    <property type="entry name" value="TPR_10"/>
    <property type="match status" value="1"/>
</dbReference>
<sequence>MNKYRVLCLHGYRQDALKIRGRIAALRRTFKSSVEFVCLDAPFEVPYEPTTEEHANTGETGENVKQLKWCDFKRDNETGEFLLERVEESLEYIASFVKTEGPFDGIFGFSQGGSMASMIMQRQVSSTESPFAFRFAIFVSAGAIGDPKYTSDQKVDLPSLHIIGETDAVVGNDRSRILMDIFVNPTLLMHPGGHYIPTNKEPKDAFRAFFKELPAELYKAAQQTDQVTDKMRLFQESINAYPDLAAAYNNLAMLIFDRQDKEQAVQLLERGLQAAEATNDVDNIANIHNNFGFIARSHGKLSVSHALEAIRHFDLALQAVPDCIDALYNKASALLALRHDREAQELFLKVLEQDPNKLQAHLDLGRIYFEQGNLEKALMHEDSAIAGAPTIEQKLVGMHNKGVFLKEHGFLIEAVKVYDEMLAVNPRSAYILVHTMTCKRLLCDWKDMEALENRAFTAVLPELDHDVRRKNVSFLPYDSTLVKLSGIFRKRLASAASEIYEQPSTLELLPSPWRENDPSWDRPSTPQRMKIGYLSFDFRDHPMGHLTLGLVEQHAALASGVDTYCYSYGPSNTASSVYWRRQFEEKCSVFRDLVGLSDLEAAQTIGLDGIDVLVDLMAHTKGARLGIPALRPSKIAVNYLGFPGHDASHVMDLLREQAKAHALDNLQLAEREFQVALQLDATNLLAISKLTSIYITLKAFGKVIDVYSTFGESAYFHVDSTDSGQHVSPSPEQIEGAYLEYSDALTETGQSLKAIQQLQTAIPRHPTLFRLSYNLAVLLNGQGRYDEGNEQQITTVVAEGRYRYEKDGKHFNKIPRPDYKMVIAIYCHEYGQAWWEPWGPSSLNSGLGGSEEAVVFLSRELQKLGYWVEVYGDPSPEDLSTPDEADDDTVRWYPRYTYDIDDAGVDVFVAWRYHISLAMGKAARKKYLWMHDVPSEDTKRSPELLDHADGIFCVSEYQKSKFPENLQPKITVSSNALDPSFFKNGPNHADRFVYGTEDSEWYELWIRGIIDAVHDEQQTLTLRHRMKRFARKKYRWEHIALQWHRVISKPRFP</sequence>
<dbReference type="Gene3D" id="3.40.50.2000">
    <property type="entry name" value="Glycogen Phosphorylase B"/>
    <property type="match status" value="1"/>
</dbReference>
<dbReference type="SUPFAM" id="SSF53756">
    <property type="entry name" value="UDP-Glycosyltransferase/glycogen phosphorylase"/>
    <property type="match status" value="1"/>
</dbReference>
<evidence type="ECO:0000256" key="4">
    <source>
        <dbReference type="ARBA" id="ARBA00022676"/>
    </source>
</evidence>
<dbReference type="Gene3D" id="3.40.50.1820">
    <property type="entry name" value="alpha/beta hydrolase"/>
    <property type="match status" value="1"/>
</dbReference>
<organism evidence="11 12">
    <name type="scientific">Phytophthora kernoviae</name>
    <dbReference type="NCBI Taxonomy" id="325452"/>
    <lineage>
        <taxon>Eukaryota</taxon>
        <taxon>Sar</taxon>
        <taxon>Stramenopiles</taxon>
        <taxon>Oomycota</taxon>
        <taxon>Peronosporomycetes</taxon>
        <taxon>Peronosporales</taxon>
        <taxon>Peronosporaceae</taxon>
        <taxon>Phytophthora</taxon>
    </lineage>
</organism>
<dbReference type="InterPro" id="IPR029058">
    <property type="entry name" value="AB_hydrolase_fold"/>
</dbReference>
<dbReference type="EC" id="2.4.1.255" evidence="3"/>
<evidence type="ECO:0000256" key="3">
    <source>
        <dbReference type="ARBA" id="ARBA00011970"/>
    </source>
</evidence>
<feature type="domain" description="O-GlcNAc transferase C-terminal" evidence="10">
    <location>
        <begin position="442"/>
        <end position="654"/>
    </location>
</feature>
<dbReference type="PROSITE" id="PS50005">
    <property type="entry name" value="TPR"/>
    <property type="match status" value="2"/>
</dbReference>